<dbReference type="GO" id="GO:0004386">
    <property type="term" value="F:helicase activity"/>
    <property type="evidence" value="ECO:0007669"/>
    <property type="project" value="InterPro"/>
</dbReference>
<feature type="compositionally biased region" description="Polar residues" evidence="2">
    <location>
        <begin position="889"/>
        <end position="901"/>
    </location>
</feature>
<protein>
    <recommendedName>
        <fullName evidence="8">Helicase ATP-binding domain-containing protein</fullName>
    </recommendedName>
</protein>
<sequence>MPPDWMHQREVPRADDFMAPLGPSLPSISSTSTGNKGEFLGSLYHLHRYEATEFLRRAVQQLKEDPQLREGPPQAVEIYRGLRISAYIVSRLGVACRLSFSSLDRDAEKQLEALMPGSLVVLSPENDEFRTKCFVGTVAPLPEEMDRDGPPPPKGVVDLYWADPADAVTDPSLKLTMLGPKHRLDKYLYQDFREIKPAQYLKETPDSKVIYPQKAAQLDDSQLEALTVATNQELAIIQGPPGTGKTFTSMVAIETILKTLQACHMNRMDSSAYIAPIVVAAQTNHAVDQILLKCHDLGIRFARLGGRTDSDIIKESSIMKLRARFGAFKDGEEALEFRELQSRISSALGRQTVKDNLLKAEQLHDYGVITEDQYNSLIQDDEWENAMTDGHVEYEPCPMTKWIDEYTQQPDFQRARQNCIRNNDYSRNSRKKLRNHRFLSMQMDHFETVLRTMHRDDDGAWYAKGKRLLSENSDMYKIKPADRGAAYVFLHKSLHTYLADHFKSLVRDVDANLKDMRVNKRRNELDAIQRGRIEVLGCTTTGLLMHRDLLELVNPRVMLIEEAAETRESSVVAALIPSVEQLILVGDHQQLTPNTELPELSLMPHKVDLSLFQRFVNREVDYHTLRVQRRMIPEIRQVVQAFYPYLRDHESVRSPERQKSIPGMLGCSVRWFTHSWAEDRGASGFDYSNPKEAWMIVELTRYLVKCGVSPHDITILTYYSAQLELIQRTLGMDSQLGNSDVLGIPDFTWSVRTVDDFQGEENEIILLSLVRGPGPGGRAGNVGFVADENRAVVATSRARQGFYVFGDARNLLHGKGRNVWGKVHDAFGRGRVAPFIPVCCPTHRRLTLVSEPKDWRQFTLPGCKPGCTPPKVRNNMRSMAPIGKGGRSASPSKSTTPSNEGTEAPPVPVEPSSSNVSDSTTQAARYTSDQILEKGMRNVFAAREEGLEASERAMSATSGPTDSSPDPELEDLIKF</sequence>
<evidence type="ECO:0000256" key="2">
    <source>
        <dbReference type="SAM" id="MobiDB-lite"/>
    </source>
</evidence>
<dbReference type="GO" id="GO:0031380">
    <property type="term" value="C:nuclear RNA-directed RNA polymerase complex"/>
    <property type="evidence" value="ECO:0007669"/>
    <property type="project" value="TreeGrafter"/>
</dbReference>
<proteinExistence type="predicted"/>
<dbReference type="OrthoDB" id="409395at2759"/>
<feature type="domain" description="ZNFX1" evidence="5">
    <location>
        <begin position="74"/>
        <end position="178"/>
    </location>
</feature>
<evidence type="ECO:0000313" key="7">
    <source>
        <dbReference type="Proteomes" id="UP000226431"/>
    </source>
</evidence>
<dbReference type="PANTHER" id="PTHR10887">
    <property type="entry name" value="DNA2/NAM7 HELICASE FAMILY"/>
    <property type="match status" value="1"/>
</dbReference>
<dbReference type="PANTHER" id="PTHR10887:SF341">
    <property type="entry name" value="NFX1-TYPE ZINC FINGER-CONTAINING PROTEIN 1"/>
    <property type="match status" value="1"/>
</dbReference>
<dbReference type="Proteomes" id="UP000226431">
    <property type="component" value="Unassembled WGS sequence"/>
</dbReference>
<dbReference type="InterPro" id="IPR057373">
    <property type="entry name" value="ZNFX1"/>
</dbReference>
<dbReference type="InterPro" id="IPR041679">
    <property type="entry name" value="DNA2/NAM7-like_C"/>
</dbReference>
<dbReference type="Gene3D" id="3.40.50.300">
    <property type="entry name" value="P-loop containing nucleotide triphosphate hydrolases"/>
    <property type="match status" value="3"/>
</dbReference>
<comment type="caution">
    <text evidence="6">The sequence shown here is derived from an EMBL/GenBank/DDBJ whole genome shotgun (WGS) entry which is preliminary data.</text>
</comment>
<dbReference type="AlphaFoldDB" id="A0A2C5ZAV8"/>
<keyword evidence="7" id="KW-1185">Reference proteome</keyword>
<feature type="domain" description="DNA2/NAM7 helicase helicase" evidence="3">
    <location>
        <begin position="217"/>
        <end position="593"/>
    </location>
</feature>
<dbReference type="Pfam" id="PF13086">
    <property type="entry name" value="AAA_11"/>
    <property type="match status" value="1"/>
</dbReference>
<evidence type="ECO:0000259" key="5">
    <source>
        <dbReference type="Pfam" id="PF25396"/>
    </source>
</evidence>
<dbReference type="InterPro" id="IPR041677">
    <property type="entry name" value="DNA2/NAM7_AAA_11"/>
</dbReference>
<feature type="compositionally biased region" description="Acidic residues" evidence="2">
    <location>
        <begin position="965"/>
        <end position="975"/>
    </location>
</feature>
<dbReference type="Pfam" id="PF25396">
    <property type="entry name" value="ZNFX1"/>
    <property type="match status" value="1"/>
</dbReference>
<feature type="compositionally biased region" description="Polar residues" evidence="2">
    <location>
        <begin position="955"/>
        <end position="964"/>
    </location>
</feature>
<evidence type="ECO:0008006" key="8">
    <source>
        <dbReference type="Google" id="ProtNLM"/>
    </source>
</evidence>
<feature type="region of interest" description="Disordered" evidence="2">
    <location>
        <begin position="12"/>
        <end position="33"/>
    </location>
</feature>
<dbReference type="InterPro" id="IPR045055">
    <property type="entry name" value="DNA2/NAM7-like"/>
</dbReference>
<dbReference type="InterPro" id="IPR027417">
    <property type="entry name" value="P-loop_NTPase"/>
</dbReference>
<evidence type="ECO:0000256" key="1">
    <source>
        <dbReference type="ARBA" id="ARBA00022806"/>
    </source>
</evidence>
<feature type="region of interest" description="Disordered" evidence="2">
    <location>
        <begin position="867"/>
        <end position="975"/>
    </location>
</feature>
<organism evidence="6 7">
    <name type="scientific">Ophiocordyceps camponoti-rufipedis</name>
    <dbReference type="NCBI Taxonomy" id="2004952"/>
    <lineage>
        <taxon>Eukaryota</taxon>
        <taxon>Fungi</taxon>
        <taxon>Dikarya</taxon>
        <taxon>Ascomycota</taxon>
        <taxon>Pezizomycotina</taxon>
        <taxon>Sordariomycetes</taxon>
        <taxon>Hypocreomycetidae</taxon>
        <taxon>Hypocreales</taxon>
        <taxon>Ophiocordycipitaceae</taxon>
        <taxon>Ophiocordyceps</taxon>
    </lineage>
</organism>
<dbReference type="InterPro" id="IPR047187">
    <property type="entry name" value="SF1_C_Upf1"/>
</dbReference>
<keyword evidence="1" id="KW-0378">Hydrolase</keyword>
<dbReference type="CDD" id="cd18808">
    <property type="entry name" value="SF1_C_Upf1"/>
    <property type="match status" value="1"/>
</dbReference>
<keyword evidence="1" id="KW-0067">ATP-binding</keyword>
<evidence type="ECO:0000259" key="3">
    <source>
        <dbReference type="Pfam" id="PF13086"/>
    </source>
</evidence>
<reference evidence="6 7" key="1">
    <citation type="submission" date="2017-06" db="EMBL/GenBank/DDBJ databases">
        <title>Ant-infecting Ophiocordyceps genomes reveal a high diversity of potential behavioral manipulation genes and a possible major role for enterotoxins.</title>
        <authorList>
            <person name="De Bekker C."/>
            <person name="Evans H.C."/>
            <person name="Brachmann A."/>
            <person name="Hughes D.P."/>
        </authorList>
    </citation>
    <scope>NUCLEOTIDE SEQUENCE [LARGE SCALE GENOMIC DNA]</scope>
    <source>
        <strain evidence="6 7">Map16</strain>
    </source>
</reference>
<feature type="domain" description="DNA2/NAM7 helicase-like C-terminal" evidence="4">
    <location>
        <begin position="608"/>
        <end position="808"/>
    </location>
</feature>
<gene>
    <name evidence="6" type="ORF">CDD80_1173</name>
</gene>
<evidence type="ECO:0000259" key="4">
    <source>
        <dbReference type="Pfam" id="PF13087"/>
    </source>
</evidence>
<feature type="compositionally biased region" description="Polar residues" evidence="2">
    <location>
        <begin position="918"/>
        <end position="930"/>
    </location>
</feature>
<dbReference type="STRING" id="2004952.A0A2C5ZAV8"/>
<keyword evidence="1" id="KW-0547">Nucleotide-binding</keyword>
<accession>A0A2C5ZAV8</accession>
<dbReference type="GO" id="GO:0031048">
    <property type="term" value="P:regulatory ncRNA-mediated heterochromatin formation"/>
    <property type="evidence" value="ECO:0007669"/>
    <property type="project" value="TreeGrafter"/>
</dbReference>
<evidence type="ECO:0000313" key="6">
    <source>
        <dbReference type="EMBL" id="PHH76832.1"/>
    </source>
</evidence>
<feature type="compositionally biased region" description="Basic and acidic residues" evidence="2">
    <location>
        <begin position="931"/>
        <end position="951"/>
    </location>
</feature>
<dbReference type="EMBL" id="NJES01000145">
    <property type="protein sequence ID" value="PHH76832.1"/>
    <property type="molecule type" value="Genomic_DNA"/>
</dbReference>
<dbReference type="Pfam" id="PF13087">
    <property type="entry name" value="AAA_12"/>
    <property type="match status" value="1"/>
</dbReference>
<name>A0A2C5ZAV8_9HYPO</name>
<keyword evidence="1" id="KW-0347">Helicase</keyword>
<dbReference type="SUPFAM" id="SSF52540">
    <property type="entry name" value="P-loop containing nucleoside triphosphate hydrolases"/>
    <property type="match status" value="1"/>
</dbReference>